<evidence type="ECO:0000256" key="1">
    <source>
        <dbReference type="SAM" id="MobiDB-lite"/>
    </source>
</evidence>
<sequence>MVVAMETAGEDEIDEEEPDWDDAQDVMCPPGKHHWKHEMCMVCTVCRECTGYSISCLSSMRPDRNPGQ</sequence>
<dbReference type="PANTHER" id="PTHR45943">
    <property type="entry name" value="E3 UBIQUITIN-PROTEIN LIGASE MYCBP2"/>
    <property type="match status" value="1"/>
</dbReference>
<feature type="region of interest" description="Disordered" evidence="1">
    <location>
        <begin position="1"/>
        <end position="24"/>
    </location>
</feature>
<keyword evidence="3" id="KW-1185">Reference proteome</keyword>
<comment type="caution">
    <text evidence="2">The sequence shown here is derived from an EMBL/GenBank/DDBJ whole genome shotgun (WGS) entry which is preliminary data.</text>
</comment>
<accession>A0ABQ9G6B8</accession>
<evidence type="ECO:0000313" key="3">
    <source>
        <dbReference type="Proteomes" id="UP001159363"/>
    </source>
</evidence>
<dbReference type="Proteomes" id="UP001159363">
    <property type="component" value="Chromosome 14"/>
</dbReference>
<organism evidence="2 3">
    <name type="scientific">Dryococelus australis</name>
    <dbReference type="NCBI Taxonomy" id="614101"/>
    <lineage>
        <taxon>Eukaryota</taxon>
        <taxon>Metazoa</taxon>
        <taxon>Ecdysozoa</taxon>
        <taxon>Arthropoda</taxon>
        <taxon>Hexapoda</taxon>
        <taxon>Insecta</taxon>
        <taxon>Pterygota</taxon>
        <taxon>Neoptera</taxon>
        <taxon>Polyneoptera</taxon>
        <taxon>Phasmatodea</taxon>
        <taxon>Verophasmatodea</taxon>
        <taxon>Anareolatae</taxon>
        <taxon>Phasmatidae</taxon>
        <taxon>Eurycanthinae</taxon>
        <taxon>Dryococelus</taxon>
    </lineage>
</organism>
<proteinExistence type="predicted"/>
<dbReference type="EMBL" id="JARBHB010000015">
    <property type="protein sequence ID" value="KAJ8867999.1"/>
    <property type="molecule type" value="Genomic_DNA"/>
</dbReference>
<name>A0ABQ9G6B8_9NEOP</name>
<protein>
    <submittedName>
        <fullName evidence="2">Uncharacterized protein</fullName>
    </submittedName>
</protein>
<feature type="compositionally biased region" description="Acidic residues" evidence="1">
    <location>
        <begin position="8"/>
        <end position="24"/>
    </location>
</feature>
<gene>
    <name evidence="2" type="ORF">PR048_031808</name>
</gene>
<evidence type="ECO:0000313" key="2">
    <source>
        <dbReference type="EMBL" id="KAJ8867999.1"/>
    </source>
</evidence>
<dbReference type="PANTHER" id="PTHR45943:SF1">
    <property type="entry name" value="E3 UBIQUITIN-PROTEIN LIGASE MYCBP2"/>
    <property type="match status" value="1"/>
</dbReference>
<reference evidence="2 3" key="1">
    <citation type="submission" date="2023-02" db="EMBL/GenBank/DDBJ databases">
        <title>LHISI_Scaffold_Assembly.</title>
        <authorList>
            <person name="Stuart O.P."/>
            <person name="Cleave R."/>
            <person name="Magrath M.J.L."/>
            <person name="Mikheyev A.S."/>
        </authorList>
    </citation>
    <scope>NUCLEOTIDE SEQUENCE [LARGE SCALE GENOMIC DNA]</scope>
    <source>
        <strain evidence="2">Daus_M_001</strain>
        <tissue evidence="2">Leg muscle</tissue>
    </source>
</reference>